<name>A0A3T1CWY0_9VIRU</name>
<reference evidence="2" key="1">
    <citation type="journal article" date="2019" name="J. Virol.">
        <title>Medusavirus, a novel large DNA virus discovered from hot spring water.</title>
        <authorList>
            <person name="Yoshikawa G."/>
            <person name="Blanc-Mathieu R."/>
            <person name="Song C."/>
            <person name="Kayama Y."/>
            <person name="Mochizuki T."/>
            <person name="Murata K."/>
            <person name="Ogata H."/>
            <person name="Takemura M."/>
        </authorList>
    </citation>
    <scope>NUCLEOTIDE SEQUENCE [LARGE SCALE GENOMIC DNA]</scope>
</reference>
<accession>A0A3T1CWY0</accession>
<dbReference type="Proteomes" id="UP001161669">
    <property type="component" value="Segment"/>
</dbReference>
<organism evidence="1 2">
    <name type="scientific">Acanthamoeba castellanii medusavirus J1</name>
    <dbReference type="NCBI Taxonomy" id="3114988"/>
    <lineage>
        <taxon>Viruses</taxon>
        <taxon>Varidnaviria</taxon>
        <taxon>Bamfordvirae</taxon>
        <taxon>Nucleocytoviricota</taxon>
        <taxon>Megaviricetes</taxon>
        <taxon>Mamonoviridae</taxon>
        <taxon>Medusavirus</taxon>
        <taxon>Medusavirus medusae</taxon>
    </lineage>
</organism>
<protein>
    <submittedName>
        <fullName evidence="1">Uncharacterized protein</fullName>
    </submittedName>
</protein>
<dbReference type="EMBL" id="AP018495">
    <property type="protein sequence ID" value="BBI30342.1"/>
    <property type="molecule type" value="Genomic_DNA"/>
</dbReference>
<sequence>MQHTNKSLIVLLLLAALYCLATVDATAVCTYRRCSCANKACRSFTGCTTFTQDEGACGANNRVCSCGAMTISAYANSGCPGSPTNVYNSGSCYNKSFCFFIDSCIAS</sequence>
<proteinExistence type="predicted"/>
<dbReference type="KEGG" id="vg:80540694"/>
<evidence type="ECO:0000313" key="2">
    <source>
        <dbReference type="Proteomes" id="UP001161669"/>
    </source>
</evidence>
<evidence type="ECO:0000313" key="1">
    <source>
        <dbReference type="EMBL" id="BBI30342.1"/>
    </source>
</evidence>
<keyword evidence="2" id="KW-1185">Reference proteome</keyword>